<dbReference type="EMBL" id="JH719942">
    <property type="protein sequence ID" value="EJF51847.1"/>
    <property type="molecule type" value="Genomic_DNA"/>
</dbReference>
<dbReference type="RefSeq" id="WP_002656342.1">
    <property type="nucleotide sequence ID" value="NZ_JH719942.1"/>
</dbReference>
<dbReference type="OrthoDB" id="9805802at2"/>
<accession>J0P357</accession>
<dbReference type="HOGENOM" id="CLU_891078_0_0_10"/>
<evidence type="ECO:0000313" key="2">
    <source>
        <dbReference type="EMBL" id="EJF51847.1"/>
    </source>
</evidence>
<organism evidence="2 3">
    <name type="scientific">Saprospira grandis DSM 2844</name>
    <dbReference type="NCBI Taxonomy" id="694433"/>
    <lineage>
        <taxon>Bacteria</taxon>
        <taxon>Pseudomonadati</taxon>
        <taxon>Bacteroidota</taxon>
        <taxon>Saprospiria</taxon>
        <taxon>Saprospirales</taxon>
        <taxon>Saprospiraceae</taxon>
        <taxon>Saprospira</taxon>
    </lineage>
</organism>
<gene>
    <name evidence="2" type="ORF">SapgrDRAFT_0088</name>
</gene>
<evidence type="ECO:0000313" key="3">
    <source>
        <dbReference type="Proteomes" id="UP000005113"/>
    </source>
</evidence>
<feature type="coiled-coil region" evidence="1">
    <location>
        <begin position="223"/>
        <end position="250"/>
    </location>
</feature>
<proteinExistence type="predicted"/>
<protein>
    <submittedName>
        <fullName evidence="2">Uncharacterized protein</fullName>
    </submittedName>
</protein>
<name>J0P357_9BACT</name>
<dbReference type="AlphaFoldDB" id="J0P357"/>
<sequence>MIAIKFPREDLKDDPELAAWLAKAESRSDWKELPAFLLRQLVHYGDEPSPYKCWYTEIQQTDRNAQDIEHFWPKGSGKPLSTAKKQMIEDELSFEFFQEEEEQPYPWLEKDHRNYRLATALANRFTGKRDYFPLALNSPRLTTGELPWEKEVYPLLLDPAEPQDAALLMVVPNGQIEPITAAVDDLPRSAYNDLAANWRQDGFNYLRAKISIHIYQLNDSGLVQLRKKKYEETMAKLEELERQIDSAYSGTNYLIDELKKMGAVDQALALTARSAVEDFKFRSQHPEMIPIIDEIQSHWQDFFDRYNSSWEL</sequence>
<keyword evidence="1" id="KW-0175">Coiled coil</keyword>
<dbReference type="Proteomes" id="UP000005113">
    <property type="component" value="Unassembled WGS sequence"/>
</dbReference>
<reference evidence="3" key="1">
    <citation type="journal article" date="2012" name="Stand. Genomic Sci.">
        <title>Permanent draft genome sequence of the gliding predator Saprospira grandis strain Sa g1 (= HR1).</title>
        <authorList>
            <person name="Mavromatis K."/>
            <person name="Chertkov O."/>
            <person name="Lapidus A."/>
            <person name="Nolan M."/>
            <person name="Lucas S."/>
            <person name="Tice H."/>
            <person name="Del Rio T.G."/>
            <person name="Cheng J.F."/>
            <person name="Han C."/>
            <person name="Tapia R."/>
            <person name="Bruce D."/>
            <person name="Goodwin L.A."/>
            <person name="Pitluck S."/>
            <person name="Huntemann M."/>
            <person name="Liolios K."/>
            <person name="Pagani I."/>
            <person name="Ivanova N."/>
            <person name="Mikhailova N."/>
            <person name="Pati A."/>
            <person name="Chen A."/>
            <person name="Palaniappan K."/>
            <person name="Land M."/>
            <person name="Brambilla E.M."/>
            <person name="Rohde M."/>
            <person name="Spring S."/>
            <person name="Goker M."/>
            <person name="Detter J.C."/>
            <person name="Bristow J."/>
            <person name="Eisen J.A."/>
            <person name="Markowitz V."/>
            <person name="Hugenholtz P."/>
            <person name="Kyrpides N.C."/>
            <person name="Klenk H.P."/>
            <person name="Woyke T."/>
        </authorList>
    </citation>
    <scope>NUCLEOTIDE SEQUENCE [LARGE SCALE GENOMIC DNA]</scope>
    <source>
        <strain evidence="3">DSM 2844</strain>
    </source>
</reference>
<evidence type="ECO:0000256" key="1">
    <source>
        <dbReference type="SAM" id="Coils"/>
    </source>
</evidence>